<reference evidence="8 9" key="1">
    <citation type="submission" date="2017-02" db="EMBL/GenBank/DDBJ databases">
        <authorList>
            <person name="Peterson S.W."/>
        </authorList>
    </citation>
    <scope>NUCLEOTIDE SEQUENCE [LARGE SCALE GENOMIC DNA]</scope>
    <source>
        <strain evidence="8 9">DSM 16080</strain>
    </source>
</reference>
<accession>A0A1T4WZK2</accession>
<organism evidence="8 9">
    <name type="scientific">Paucidesulfovibrio gracilis DSM 16080</name>
    <dbReference type="NCBI Taxonomy" id="1121449"/>
    <lineage>
        <taxon>Bacteria</taxon>
        <taxon>Pseudomonadati</taxon>
        <taxon>Thermodesulfobacteriota</taxon>
        <taxon>Desulfovibrionia</taxon>
        <taxon>Desulfovibrionales</taxon>
        <taxon>Desulfovibrionaceae</taxon>
        <taxon>Paucidesulfovibrio</taxon>
    </lineage>
</organism>
<evidence type="ECO:0000256" key="4">
    <source>
        <dbReference type="ARBA" id="ARBA00022989"/>
    </source>
</evidence>
<keyword evidence="5 6" id="KW-0472">Membrane</keyword>
<dbReference type="InterPro" id="IPR020846">
    <property type="entry name" value="MFS_dom"/>
</dbReference>
<feature type="transmembrane region" description="Helical" evidence="6">
    <location>
        <begin position="299"/>
        <end position="317"/>
    </location>
</feature>
<name>A0A1T4WZK2_9BACT</name>
<feature type="transmembrane region" description="Helical" evidence="6">
    <location>
        <begin position="12"/>
        <end position="36"/>
    </location>
</feature>
<comment type="subcellular location">
    <subcellularLocation>
        <location evidence="1">Cell membrane</location>
        <topology evidence="1">Multi-pass membrane protein</topology>
    </subcellularLocation>
</comment>
<dbReference type="PANTHER" id="PTHR43124:SF3">
    <property type="entry name" value="CHLORAMPHENICOL EFFLUX PUMP RV0191"/>
    <property type="match status" value="1"/>
</dbReference>
<feature type="transmembrane region" description="Helical" evidence="6">
    <location>
        <begin position="323"/>
        <end position="347"/>
    </location>
</feature>
<dbReference type="GO" id="GO:0005886">
    <property type="term" value="C:plasma membrane"/>
    <property type="evidence" value="ECO:0007669"/>
    <property type="project" value="UniProtKB-SubCell"/>
</dbReference>
<evidence type="ECO:0000256" key="6">
    <source>
        <dbReference type="SAM" id="Phobius"/>
    </source>
</evidence>
<evidence type="ECO:0000256" key="2">
    <source>
        <dbReference type="ARBA" id="ARBA00022475"/>
    </source>
</evidence>
<dbReference type="AlphaFoldDB" id="A0A1T4WZK2"/>
<dbReference type="Proteomes" id="UP000190027">
    <property type="component" value="Unassembled WGS sequence"/>
</dbReference>
<dbReference type="OrthoDB" id="9773404at2"/>
<dbReference type="InterPro" id="IPR011701">
    <property type="entry name" value="MFS"/>
</dbReference>
<evidence type="ECO:0000313" key="9">
    <source>
        <dbReference type="Proteomes" id="UP000190027"/>
    </source>
</evidence>
<keyword evidence="3 6" id="KW-0812">Transmembrane</keyword>
<dbReference type="RefSeq" id="WP_078717140.1">
    <property type="nucleotide sequence ID" value="NZ_FUYC01000005.1"/>
</dbReference>
<keyword evidence="4 6" id="KW-1133">Transmembrane helix</keyword>
<feature type="transmembrane region" description="Helical" evidence="6">
    <location>
        <begin position="252"/>
        <end position="273"/>
    </location>
</feature>
<dbReference type="STRING" id="1121449.SAMN02745704_01580"/>
<evidence type="ECO:0000259" key="7">
    <source>
        <dbReference type="PROSITE" id="PS50850"/>
    </source>
</evidence>
<feature type="transmembrane region" description="Helical" evidence="6">
    <location>
        <begin position="103"/>
        <end position="127"/>
    </location>
</feature>
<evidence type="ECO:0000256" key="3">
    <source>
        <dbReference type="ARBA" id="ARBA00022692"/>
    </source>
</evidence>
<feature type="transmembrane region" description="Helical" evidence="6">
    <location>
        <begin position="48"/>
        <end position="67"/>
    </location>
</feature>
<dbReference type="SUPFAM" id="SSF103473">
    <property type="entry name" value="MFS general substrate transporter"/>
    <property type="match status" value="1"/>
</dbReference>
<feature type="transmembrane region" description="Helical" evidence="6">
    <location>
        <begin position="223"/>
        <end position="246"/>
    </location>
</feature>
<dbReference type="Pfam" id="PF07690">
    <property type="entry name" value="MFS_1"/>
    <property type="match status" value="1"/>
</dbReference>
<gene>
    <name evidence="8" type="ORF">SAMN02745704_01580</name>
</gene>
<feature type="transmembrane region" description="Helical" evidence="6">
    <location>
        <begin position="395"/>
        <end position="414"/>
    </location>
</feature>
<dbReference type="EMBL" id="FUYC01000005">
    <property type="protein sequence ID" value="SKA82587.1"/>
    <property type="molecule type" value="Genomic_DNA"/>
</dbReference>
<proteinExistence type="predicted"/>
<dbReference type="PROSITE" id="PS50850">
    <property type="entry name" value="MFS"/>
    <property type="match status" value="1"/>
</dbReference>
<dbReference type="Gene3D" id="1.20.1250.20">
    <property type="entry name" value="MFS general substrate transporter like domains"/>
    <property type="match status" value="2"/>
</dbReference>
<feature type="transmembrane region" description="Helical" evidence="6">
    <location>
        <begin position="79"/>
        <end position="97"/>
    </location>
</feature>
<evidence type="ECO:0000313" key="8">
    <source>
        <dbReference type="EMBL" id="SKA82587.1"/>
    </source>
</evidence>
<feature type="transmembrane region" description="Helical" evidence="6">
    <location>
        <begin position="175"/>
        <end position="194"/>
    </location>
</feature>
<feature type="transmembrane region" description="Helical" evidence="6">
    <location>
        <begin position="359"/>
        <end position="383"/>
    </location>
</feature>
<evidence type="ECO:0000256" key="5">
    <source>
        <dbReference type="ARBA" id="ARBA00023136"/>
    </source>
</evidence>
<keyword evidence="2" id="KW-1003">Cell membrane</keyword>
<feature type="domain" description="Major facilitator superfamily (MFS) profile" evidence="7">
    <location>
        <begin position="11"/>
        <end position="418"/>
    </location>
</feature>
<keyword evidence="9" id="KW-1185">Reference proteome</keyword>
<dbReference type="CDD" id="cd06174">
    <property type="entry name" value="MFS"/>
    <property type="match status" value="1"/>
</dbReference>
<evidence type="ECO:0000256" key="1">
    <source>
        <dbReference type="ARBA" id="ARBA00004651"/>
    </source>
</evidence>
<feature type="transmembrane region" description="Helical" evidence="6">
    <location>
        <begin position="139"/>
        <end position="163"/>
    </location>
</feature>
<dbReference type="InterPro" id="IPR050189">
    <property type="entry name" value="MFS_Efflux_Transporters"/>
</dbReference>
<protein>
    <submittedName>
        <fullName evidence="8">Sugar phosphate permease</fullName>
    </submittedName>
</protein>
<dbReference type="InterPro" id="IPR036259">
    <property type="entry name" value="MFS_trans_sf"/>
</dbReference>
<dbReference type="PANTHER" id="PTHR43124">
    <property type="entry name" value="PURINE EFFLUX PUMP PBUE"/>
    <property type="match status" value="1"/>
</dbReference>
<dbReference type="GO" id="GO:0022857">
    <property type="term" value="F:transmembrane transporter activity"/>
    <property type="evidence" value="ECO:0007669"/>
    <property type="project" value="InterPro"/>
</dbReference>
<sequence>MQKSLGFSPRVFITLFFAGMAYAITYAVPFVQYVFYDPTLHALGATNAQLGTLIAIFGIGNIAGAPLGGLLSDRYNHKTMYIMGLMGTSLLSILLAYNLNYPFAVFAFFGFAISGLFLLFPAHIKVVRLLVDETRQGKAFGWAESFAGIGSVIINAIAMWVFARYVNEVLGFKSVLIFFGLCGIACSVVLYFLVDNPAKAMSRRGSEEQEENKNKAAITLKDFFIVLRCPGTWFSGIAVFATYTLYCSLSYFTPYFTNVLGVTVAFSGWLAILRQYVIRFGFSPLGGFLGDKFNSVTKVLFVSWLGAIGVLLTILFLPEGTPLVLAIGLMLLMSMLTFSARGAMFAVPSEVKIPVKYAAITAGIVCAIGYSPDLFIFILFGNWIDTYGNDAYNMIFIYNIVVCTIGVISALLTFRYKKSLADKVQEEQAR</sequence>